<evidence type="ECO:0000313" key="1">
    <source>
        <dbReference type="EMBL" id="WCE45597.1"/>
    </source>
</evidence>
<dbReference type="PANTHER" id="PTHR37163">
    <property type="entry name" value="CONSERVED PROTEIN"/>
    <property type="match status" value="1"/>
</dbReference>
<reference evidence="1" key="1">
    <citation type="submission" date="2023-01" db="EMBL/GenBank/DDBJ databases">
        <title>Comparative Genomic Analysis of the Clinically-Derived Winkia Strain NY0527 Provides Evidence into the Taxonomic Reassignment of Winkia neuii and Characterizes Their Virulence Traits.</title>
        <authorList>
            <person name="Cai X."/>
            <person name="Peng Y."/>
            <person name="Li M."/>
            <person name="Qiu Y."/>
            <person name="Wang Y."/>
            <person name="Xu L."/>
            <person name="Hou Q."/>
        </authorList>
    </citation>
    <scope>NUCLEOTIDE SEQUENCE</scope>
    <source>
        <strain evidence="1">NY0527</strain>
    </source>
</reference>
<name>A0AB38XMZ9_9ACTO</name>
<dbReference type="KEGG" id="wne:PIG85_08060"/>
<accession>A0AB38XMZ9</accession>
<organism evidence="1 2">
    <name type="scientific">Winkia neuii subsp. anitrata</name>
    <dbReference type="NCBI Taxonomy" id="29318"/>
    <lineage>
        <taxon>Bacteria</taxon>
        <taxon>Bacillati</taxon>
        <taxon>Actinomycetota</taxon>
        <taxon>Actinomycetes</taxon>
        <taxon>Actinomycetales</taxon>
        <taxon>Actinomycetaceae</taxon>
        <taxon>Winkia</taxon>
    </lineage>
</organism>
<protein>
    <submittedName>
        <fullName evidence="1">DUF501 domain-containing protein</fullName>
    </submittedName>
</protein>
<dbReference type="InterPro" id="IPR007511">
    <property type="entry name" value="DUF501"/>
</dbReference>
<dbReference type="Proteomes" id="UP001211044">
    <property type="component" value="Chromosome"/>
</dbReference>
<evidence type="ECO:0000313" key="2">
    <source>
        <dbReference type="Proteomes" id="UP001211044"/>
    </source>
</evidence>
<dbReference type="Pfam" id="PF04417">
    <property type="entry name" value="DUF501"/>
    <property type="match status" value="1"/>
</dbReference>
<proteinExistence type="predicted"/>
<dbReference type="PANTHER" id="PTHR37163:SF1">
    <property type="entry name" value="DUF501 DOMAIN-CONTAINING PROTEIN"/>
    <property type="match status" value="1"/>
</dbReference>
<sequence length="173" mass="18664">MNITKATEADLEELERQLGRIPRGVVGIAARCVCSKPLVVATAPVLENGEPFPTVFYLSHPAIVKAASRLEADKQMETYQDMLADLDFAARYKKAYETYLRQREQVALQAGVEVPEAIAKVAAGGLPTRVKCLHALIGHSLASGPGVNPVGDLALEQIAQSGEWDAKKCYCNA</sequence>
<dbReference type="AlphaFoldDB" id="A0AB38XMZ9"/>
<dbReference type="RefSeq" id="WP_004807453.1">
    <property type="nucleotide sequence ID" value="NZ_CP116394.1"/>
</dbReference>
<gene>
    <name evidence="1" type="ORF">PIG85_08060</name>
</gene>
<dbReference type="EMBL" id="CP116394">
    <property type="protein sequence ID" value="WCE45597.1"/>
    <property type="molecule type" value="Genomic_DNA"/>
</dbReference>